<dbReference type="RefSeq" id="WP_174978026.1">
    <property type="nucleotide sequence ID" value="NZ_CABPST010000016.1"/>
</dbReference>
<dbReference type="InterPro" id="IPR020449">
    <property type="entry name" value="Tscrpt_reg_AraC-type_HTH"/>
</dbReference>
<dbReference type="InterPro" id="IPR018060">
    <property type="entry name" value="HTH_AraC"/>
</dbReference>
<gene>
    <name evidence="5" type="ORF">PBR20603_04480</name>
</gene>
<dbReference type="InterPro" id="IPR009057">
    <property type="entry name" value="Homeodomain-like_sf"/>
</dbReference>
<dbReference type="Pfam" id="PF12833">
    <property type="entry name" value="HTH_18"/>
    <property type="match status" value="1"/>
</dbReference>
<dbReference type="GO" id="GO:0043565">
    <property type="term" value="F:sequence-specific DNA binding"/>
    <property type="evidence" value="ECO:0007669"/>
    <property type="project" value="InterPro"/>
</dbReference>
<feature type="domain" description="HTH araC/xylS-type" evidence="4">
    <location>
        <begin position="212"/>
        <end position="310"/>
    </location>
</feature>
<dbReference type="EMBL" id="CABPST010000016">
    <property type="protein sequence ID" value="VVE90495.1"/>
    <property type="molecule type" value="Genomic_DNA"/>
</dbReference>
<dbReference type="PANTHER" id="PTHR46796:SF6">
    <property type="entry name" value="ARAC SUBFAMILY"/>
    <property type="match status" value="1"/>
</dbReference>
<dbReference type="AlphaFoldDB" id="A0A5E5BZV9"/>
<keyword evidence="6" id="KW-1185">Reference proteome</keyword>
<keyword evidence="3" id="KW-0804">Transcription</keyword>
<evidence type="ECO:0000259" key="4">
    <source>
        <dbReference type="PROSITE" id="PS01124"/>
    </source>
</evidence>
<evidence type="ECO:0000313" key="6">
    <source>
        <dbReference type="Proteomes" id="UP000382040"/>
    </source>
</evidence>
<dbReference type="PROSITE" id="PS00041">
    <property type="entry name" value="HTH_ARAC_FAMILY_1"/>
    <property type="match status" value="1"/>
</dbReference>
<dbReference type="PROSITE" id="PS01124">
    <property type="entry name" value="HTH_ARAC_FAMILY_2"/>
    <property type="match status" value="1"/>
</dbReference>
<keyword evidence="2" id="KW-0238">DNA-binding</keyword>
<dbReference type="Gene3D" id="1.10.10.60">
    <property type="entry name" value="Homeodomain-like"/>
    <property type="match status" value="2"/>
</dbReference>
<proteinExistence type="predicted"/>
<protein>
    <submittedName>
        <fullName evidence="5">AraC family transcriptional regulator</fullName>
    </submittedName>
</protein>
<organism evidence="5 6">
    <name type="scientific">Pandoraea bronchicola</name>
    <dbReference type="NCBI Taxonomy" id="2508287"/>
    <lineage>
        <taxon>Bacteria</taxon>
        <taxon>Pseudomonadati</taxon>
        <taxon>Pseudomonadota</taxon>
        <taxon>Betaproteobacteria</taxon>
        <taxon>Burkholderiales</taxon>
        <taxon>Burkholderiaceae</taxon>
        <taxon>Pandoraea</taxon>
    </lineage>
</organism>
<name>A0A5E5BZV9_9BURK</name>
<keyword evidence="1" id="KW-0805">Transcription regulation</keyword>
<dbReference type="SUPFAM" id="SSF46689">
    <property type="entry name" value="Homeodomain-like"/>
    <property type="match status" value="2"/>
</dbReference>
<reference evidence="5 6" key="1">
    <citation type="submission" date="2019-08" db="EMBL/GenBank/DDBJ databases">
        <authorList>
            <person name="Peeters C."/>
        </authorList>
    </citation>
    <scope>NUCLEOTIDE SEQUENCE [LARGE SCALE GENOMIC DNA]</scope>
    <source>
        <strain evidence="5 6">LMG 20603</strain>
    </source>
</reference>
<evidence type="ECO:0000313" key="5">
    <source>
        <dbReference type="EMBL" id="VVE90495.1"/>
    </source>
</evidence>
<dbReference type="Proteomes" id="UP000382040">
    <property type="component" value="Unassembled WGS sequence"/>
</dbReference>
<accession>A0A5E5BZV9</accession>
<sequence length="310" mass="34444">MTPKSLPPSCANLIDSARWRELDHMMVDDPTTGVPASQLGRSSRGMPWNGISVWHQVGPGNELYIPATRRHTVFLRMPMAAPARMVRIDPLGACERLWYPGEVVIVPAGTPTFWYSDTLRDNVHVDLDPAWLGRVMPEAGDGKVPRLLSRTGARDPLIAHLAGTLLASLDSNAALHPGFADGLAGSLSMHLLEHYCEVRPHAAPALSQRQMKRVQDTVCASLDDTWTTARMAELLNLSQFHFQRCFKAACGISPRAWLFQRRMQYAREQVLSTRRALADIALDAGFGSLSHFSKAFRQNWGQTPSSLRRN</sequence>
<evidence type="ECO:0000256" key="2">
    <source>
        <dbReference type="ARBA" id="ARBA00023125"/>
    </source>
</evidence>
<dbReference type="SMART" id="SM00342">
    <property type="entry name" value="HTH_ARAC"/>
    <property type="match status" value="1"/>
</dbReference>
<dbReference type="PRINTS" id="PR00032">
    <property type="entry name" value="HTHARAC"/>
</dbReference>
<evidence type="ECO:0000256" key="1">
    <source>
        <dbReference type="ARBA" id="ARBA00023015"/>
    </source>
</evidence>
<dbReference type="PANTHER" id="PTHR46796">
    <property type="entry name" value="HTH-TYPE TRANSCRIPTIONAL ACTIVATOR RHAS-RELATED"/>
    <property type="match status" value="1"/>
</dbReference>
<dbReference type="GO" id="GO:0003700">
    <property type="term" value="F:DNA-binding transcription factor activity"/>
    <property type="evidence" value="ECO:0007669"/>
    <property type="project" value="InterPro"/>
</dbReference>
<dbReference type="InterPro" id="IPR018062">
    <property type="entry name" value="HTH_AraC-typ_CS"/>
</dbReference>
<dbReference type="InterPro" id="IPR050204">
    <property type="entry name" value="AraC_XylS_family_regulators"/>
</dbReference>
<evidence type="ECO:0000256" key="3">
    <source>
        <dbReference type="ARBA" id="ARBA00023163"/>
    </source>
</evidence>